<accession>A0A8H4IPQ7</accession>
<feature type="region of interest" description="Disordered" evidence="2">
    <location>
        <begin position="225"/>
        <end position="305"/>
    </location>
</feature>
<feature type="compositionally biased region" description="Basic and acidic residues" evidence="2">
    <location>
        <begin position="483"/>
        <end position="498"/>
    </location>
</feature>
<keyword evidence="4" id="KW-1185">Reference proteome</keyword>
<proteinExistence type="predicted"/>
<protein>
    <submittedName>
        <fullName evidence="3">Abc transporter cdr4 protein</fullName>
    </submittedName>
</protein>
<evidence type="ECO:0000256" key="2">
    <source>
        <dbReference type="SAM" id="MobiDB-lite"/>
    </source>
</evidence>
<comment type="caution">
    <text evidence="3">The sequence shown here is derived from an EMBL/GenBank/DDBJ whole genome shotgun (WGS) entry which is preliminary data.</text>
</comment>
<feature type="compositionally biased region" description="Polar residues" evidence="2">
    <location>
        <begin position="261"/>
        <end position="274"/>
    </location>
</feature>
<gene>
    <name evidence="3" type="ORF">GTA08_BOTSDO06183</name>
</gene>
<sequence>MGRGSLAHQHQQLLSRFDGVTKRTDPKLISNEHLKRLDDCFSRFQDWGEKIGVEGGALETLETSGKSFKKSIVKSFDGIYIRLRVVGNLLKDNEEISGERAEEARATVAHISNDVECLEGQTHAIELFLKRLFKTPTPDNRFRQVSYSTVGTRKASNWTATTGDTLDELGNAPIVPMTPGSETAQAFVVRDASDSAPPVVHPGLEEGLDREYVVRALSVSQSQNSFMAVSDDEGDDSVVRRMGDSKSGGDGATSSAADSAHPNTTKWIEENSSTFKEEDSEELIKTKSPTTEASDVSPCGTQAKDWQQDHEQFRKFISTRLQTLEQHNRGLVRKLDEVQSRGLNEDERKAVIEEYVKKKGEEERREKSIREAAIAEYKETLRVEEEKENERRKMLMNEARIIGDRAQKEMNEIYQQTGQQIRQAEQRHQDEIWQIQQQLNSEFVLIERRMHEQLESSAWGIPQGSTEDADKGKGQRVSFEPPDQTRKAQSEEFIRDTPQKSSSLKVPSYAHNRPSELSRAAPETPMSESFPTEIQNTNSAQTHYATDYRPMVASPLWDNREHTINSPTTPTSTKRPSRTGSRLRRLAKTLRLKPVDQSDINVVKVAKRSKESRENTGITDKSRVSSFMSRHRRIASLQRQQRTSQEDSPASIPEHAVAEPLPDHTQPPPNRLSLPPAEHPTVILHSQLPEPSPSSVYTQPSFFPQARTAHPEETTPHHPPFPFQHPSRPLPPPPPPPPPPHQHQQHRTRMTRVYKSQISPDTLSYYGLPWEWDRADRDVIVVLKEVEPWEWNILVEHTSRMRPGGGRGGVDGGAAAAEEADEERGGGREEDEGGAGGEEGWVGWWVSLCLCKWQARWKGLMGG</sequence>
<feature type="region of interest" description="Disordered" evidence="2">
    <location>
        <begin position="803"/>
        <end position="839"/>
    </location>
</feature>
<dbReference type="OrthoDB" id="3964496at2759"/>
<feature type="region of interest" description="Disordered" evidence="2">
    <location>
        <begin position="706"/>
        <end position="750"/>
    </location>
</feature>
<feature type="region of interest" description="Disordered" evidence="2">
    <location>
        <begin position="560"/>
        <end position="581"/>
    </location>
</feature>
<reference evidence="3" key="1">
    <citation type="submission" date="2020-04" db="EMBL/GenBank/DDBJ databases">
        <title>Genome Assembly and Annotation of Botryosphaeria dothidea sdau 11-99, a Latent Pathogen of Apple Fruit Ring Rot in China.</title>
        <authorList>
            <person name="Yu C."/>
            <person name="Diao Y."/>
            <person name="Lu Q."/>
            <person name="Zhao J."/>
            <person name="Cui S."/>
            <person name="Peng C."/>
            <person name="He B."/>
            <person name="Liu H."/>
        </authorList>
    </citation>
    <scope>NUCLEOTIDE SEQUENCE [LARGE SCALE GENOMIC DNA]</scope>
    <source>
        <strain evidence="3">Sdau11-99</strain>
    </source>
</reference>
<feature type="region of interest" description="Disordered" evidence="2">
    <location>
        <begin position="658"/>
        <end position="677"/>
    </location>
</feature>
<dbReference type="EMBL" id="WWBZ02000040">
    <property type="protein sequence ID" value="KAF4305055.1"/>
    <property type="molecule type" value="Genomic_DNA"/>
</dbReference>
<dbReference type="Proteomes" id="UP000572817">
    <property type="component" value="Unassembled WGS sequence"/>
</dbReference>
<feature type="compositionally biased region" description="Pro residues" evidence="2">
    <location>
        <begin position="717"/>
        <end position="741"/>
    </location>
</feature>
<feature type="region of interest" description="Disordered" evidence="2">
    <location>
        <begin position="456"/>
        <end position="531"/>
    </location>
</feature>
<evidence type="ECO:0000313" key="3">
    <source>
        <dbReference type="EMBL" id="KAF4305055.1"/>
    </source>
</evidence>
<organism evidence="3 4">
    <name type="scientific">Botryosphaeria dothidea</name>
    <dbReference type="NCBI Taxonomy" id="55169"/>
    <lineage>
        <taxon>Eukaryota</taxon>
        <taxon>Fungi</taxon>
        <taxon>Dikarya</taxon>
        <taxon>Ascomycota</taxon>
        <taxon>Pezizomycotina</taxon>
        <taxon>Dothideomycetes</taxon>
        <taxon>Dothideomycetes incertae sedis</taxon>
        <taxon>Botryosphaeriales</taxon>
        <taxon>Botryosphaeriaceae</taxon>
        <taxon>Botryosphaeria</taxon>
    </lineage>
</organism>
<evidence type="ECO:0000313" key="4">
    <source>
        <dbReference type="Proteomes" id="UP000572817"/>
    </source>
</evidence>
<feature type="compositionally biased region" description="Polar residues" evidence="2">
    <location>
        <begin position="637"/>
        <end position="648"/>
    </location>
</feature>
<name>A0A8H4IPQ7_9PEZI</name>
<evidence type="ECO:0000256" key="1">
    <source>
        <dbReference type="SAM" id="Coils"/>
    </source>
</evidence>
<feature type="region of interest" description="Disordered" evidence="2">
    <location>
        <begin position="606"/>
        <end position="651"/>
    </location>
</feature>
<feature type="compositionally biased region" description="Polar residues" evidence="2">
    <location>
        <begin position="615"/>
        <end position="628"/>
    </location>
</feature>
<feature type="compositionally biased region" description="Gly residues" evidence="2">
    <location>
        <begin position="803"/>
        <end position="812"/>
    </location>
</feature>
<feature type="coiled-coil region" evidence="1">
    <location>
        <begin position="378"/>
        <end position="427"/>
    </location>
</feature>
<dbReference type="AlphaFoldDB" id="A0A8H4IPQ7"/>
<keyword evidence="1" id="KW-0175">Coiled coil</keyword>